<protein>
    <recommendedName>
        <fullName evidence="5">FYVE-type domain-containing protein</fullName>
    </recommendedName>
</protein>
<comment type="caution">
    <text evidence="6">The sequence shown here is derived from an EMBL/GenBank/DDBJ whole genome shotgun (WGS) entry which is preliminary data.</text>
</comment>
<evidence type="ECO:0000313" key="6">
    <source>
        <dbReference type="EMBL" id="KAK6642259.1"/>
    </source>
</evidence>
<dbReference type="Proteomes" id="UP001359485">
    <property type="component" value="Unassembled WGS sequence"/>
</dbReference>
<evidence type="ECO:0000259" key="5">
    <source>
        <dbReference type="PROSITE" id="PS50178"/>
    </source>
</evidence>
<dbReference type="SUPFAM" id="SSF52540">
    <property type="entry name" value="P-loop containing nucleoside triphosphate hydrolases"/>
    <property type="match status" value="1"/>
</dbReference>
<dbReference type="Pfam" id="PF02263">
    <property type="entry name" value="GBP"/>
    <property type="match status" value="1"/>
</dbReference>
<dbReference type="InterPro" id="IPR000306">
    <property type="entry name" value="Znf_FYVE"/>
</dbReference>
<dbReference type="EMBL" id="JAWJWF010000001">
    <property type="protein sequence ID" value="KAK6642259.1"/>
    <property type="molecule type" value="Genomic_DNA"/>
</dbReference>
<keyword evidence="2 4" id="KW-0863">Zinc-finger</keyword>
<dbReference type="InterPro" id="IPR027417">
    <property type="entry name" value="P-loop_NTPase"/>
</dbReference>
<keyword evidence="7" id="KW-1185">Reference proteome</keyword>
<evidence type="ECO:0000256" key="2">
    <source>
        <dbReference type="ARBA" id="ARBA00022771"/>
    </source>
</evidence>
<evidence type="ECO:0000313" key="7">
    <source>
        <dbReference type="Proteomes" id="UP001359485"/>
    </source>
</evidence>
<reference evidence="6 7" key="1">
    <citation type="submission" date="2023-09" db="EMBL/GenBank/DDBJ databases">
        <title>Genomes of two closely related lineages of the louse Polyplax serrata with different host specificities.</title>
        <authorList>
            <person name="Martinu J."/>
            <person name="Tarabai H."/>
            <person name="Stefka J."/>
            <person name="Hypsa V."/>
        </authorList>
    </citation>
    <scope>NUCLEOTIDE SEQUENCE [LARGE SCALE GENOMIC DNA]</scope>
    <source>
        <strain evidence="6">98ZLc_SE</strain>
    </source>
</reference>
<dbReference type="SUPFAM" id="SSF57903">
    <property type="entry name" value="FYVE/PHD zinc finger"/>
    <property type="match status" value="2"/>
</dbReference>
<dbReference type="InterPro" id="IPR042427">
    <property type="entry name" value="ZFYV1"/>
</dbReference>
<dbReference type="InterPro" id="IPR011011">
    <property type="entry name" value="Znf_FYVE_PHD"/>
</dbReference>
<proteinExistence type="predicted"/>
<dbReference type="InterPro" id="IPR013083">
    <property type="entry name" value="Znf_RING/FYVE/PHD"/>
</dbReference>
<dbReference type="PANTHER" id="PTHR46624:SF4">
    <property type="entry name" value="FYVE-TYPE DOMAIN-CONTAINING PROTEIN"/>
    <property type="match status" value="1"/>
</dbReference>
<dbReference type="SMART" id="SM00064">
    <property type="entry name" value="FYVE"/>
    <property type="match status" value="2"/>
</dbReference>
<sequence length="706" mass="78932">MITRPNYQMDEDGKLRTKSGLSSVYTKLDASSPSIMQSLDSMTVLERSGSSNEGADMKMSSWNEKQTDTATTLGKEFKSLNLTRNDDITRSFQILDSKEFLQVSTFEEFILRLGITDSVTKVKVVSIFGNTGDGKSYTLNNAFFDKQEVFKTSSSQSSCTLGVWIAYDPKLQILCLDTEGLLSSSNLELHTTRLLLKVLAVSDVVIYCLRSERLPRDMFTFLASASKAFTHHFKSALNNIGVGGPLTALGPAVVIFHESRHTKPLQPIVTESPEDVLRSRFAELKIGIEAFSALKYVGLQALSKTDFSELKLVVKGELENTTVRSPRQPIVVFETLRILNEKFSGEMRDGKPALFPDEYFTCPDCCLSCGKRCELSVGHLKEGRAHSSSSKCKYQNQFANNIYLCQRCIANGSEQVVIPKSVPNSGSAWYGLAKYVWSGYSIQCPNCGEIYTSRQYWYGNKAPEDSSSLKSKIIHVWPGSELVKGSQNRAQKVMDGVTYISEAVASVCSQPKKILSSYVTDQIAPKYWRPNDQIKHCHSCKKWFSPTSTKHHCRNCGEGFCEGCSSHYMPVPKHGWNEPVRVCTNCYNPSKCMTTNLSLDDAINDNDIRARRYGEVFINTLSTVANVFEYPKELIKETVRPSYWVPDDDIIVCCICGSHFGPLLALHHCRDCGRGVCGECSANKKPVPKRNWENPVRVCDECYAED</sequence>
<name>A0ABR1BHI9_POLSC</name>
<evidence type="ECO:0000256" key="3">
    <source>
        <dbReference type="ARBA" id="ARBA00022833"/>
    </source>
</evidence>
<evidence type="ECO:0000256" key="1">
    <source>
        <dbReference type="ARBA" id="ARBA00022723"/>
    </source>
</evidence>
<dbReference type="InterPro" id="IPR015894">
    <property type="entry name" value="Guanylate-bd_N"/>
</dbReference>
<feature type="domain" description="FYVE-type" evidence="5">
    <location>
        <begin position="647"/>
        <end position="706"/>
    </location>
</feature>
<feature type="domain" description="FYVE-type" evidence="5">
    <location>
        <begin position="531"/>
        <end position="591"/>
    </location>
</feature>
<dbReference type="Pfam" id="PF01363">
    <property type="entry name" value="FYVE"/>
    <property type="match status" value="2"/>
</dbReference>
<dbReference type="CDD" id="cd15734">
    <property type="entry name" value="FYVE_ZFYV1"/>
    <property type="match status" value="2"/>
</dbReference>
<dbReference type="PANTHER" id="PTHR46624">
    <property type="entry name" value="AGAP002036-PA"/>
    <property type="match status" value="1"/>
</dbReference>
<keyword evidence="1" id="KW-0479">Metal-binding</keyword>
<dbReference type="InterPro" id="IPR017455">
    <property type="entry name" value="Znf_FYVE-rel"/>
</dbReference>
<dbReference type="Gene3D" id="3.40.50.300">
    <property type="entry name" value="P-loop containing nucleotide triphosphate hydrolases"/>
    <property type="match status" value="1"/>
</dbReference>
<gene>
    <name evidence="6" type="ORF">RUM44_013982</name>
</gene>
<organism evidence="6 7">
    <name type="scientific">Polyplax serrata</name>
    <name type="common">Common mouse louse</name>
    <dbReference type="NCBI Taxonomy" id="468196"/>
    <lineage>
        <taxon>Eukaryota</taxon>
        <taxon>Metazoa</taxon>
        <taxon>Ecdysozoa</taxon>
        <taxon>Arthropoda</taxon>
        <taxon>Hexapoda</taxon>
        <taxon>Insecta</taxon>
        <taxon>Pterygota</taxon>
        <taxon>Neoptera</taxon>
        <taxon>Paraneoptera</taxon>
        <taxon>Psocodea</taxon>
        <taxon>Troctomorpha</taxon>
        <taxon>Phthiraptera</taxon>
        <taxon>Anoplura</taxon>
        <taxon>Polyplacidae</taxon>
        <taxon>Polyplax</taxon>
    </lineage>
</organism>
<accession>A0ABR1BHI9</accession>
<keyword evidence="3" id="KW-0862">Zinc</keyword>
<evidence type="ECO:0000256" key="4">
    <source>
        <dbReference type="PROSITE-ProRule" id="PRU00091"/>
    </source>
</evidence>
<dbReference type="PROSITE" id="PS50178">
    <property type="entry name" value="ZF_FYVE"/>
    <property type="match status" value="2"/>
</dbReference>
<dbReference type="Gene3D" id="3.30.40.10">
    <property type="entry name" value="Zinc/RING finger domain, C3HC4 (zinc finger)"/>
    <property type="match status" value="2"/>
</dbReference>